<dbReference type="Proteomes" id="UP001620626">
    <property type="component" value="Unassembled WGS sequence"/>
</dbReference>
<accession>A0ABD2IQI0</accession>
<dbReference type="EMBL" id="JBICBT010001271">
    <property type="protein sequence ID" value="KAL3075573.1"/>
    <property type="molecule type" value="Genomic_DNA"/>
</dbReference>
<comment type="caution">
    <text evidence="2">The sequence shown here is derived from an EMBL/GenBank/DDBJ whole genome shotgun (WGS) entry which is preliminary data.</text>
</comment>
<name>A0ABD2IQI0_9BILA</name>
<evidence type="ECO:0000313" key="3">
    <source>
        <dbReference type="Proteomes" id="UP001620626"/>
    </source>
</evidence>
<feature type="region of interest" description="Disordered" evidence="1">
    <location>
        <begin position="92"/>
        <end position="113"/>
    </location>
</feature>
<keyword evidence="3" id="KW-1185">Reference proteome</keyword>
<evidence type="ECO:0000256" key="1">
    <source>
        <dbReference type="SAM" id="MobiDB-lite"/>
    </source>
</evidence>
<gene>
    <name evidence="2" type="ORF">niasHT_036593</name>
</gene>
<reference evidence="2 3" key="1">
    <citation type="submission" date="2024-10" db="EMBL/GenBank/DDBJ databases">
        <authorList>
            <person name="Kim D."/>
        </authorList>
    </citation>
    <scope>NUCLEOTIDE SEQUENCE [LARGE SCALE GENOMIC DNA]</scope>
    <source>
        <strain evidence="2">BH-2024</strain>
    </source>
</reference>
<protein>
    <submittedName>
        <fullName evidence="2">Uncharacterized protein</fullName>
    </submittedName>
</protein>
<sequence length="113" mass="12774">MFPFILAAALLQHSDKHEHRFAQELAANMYVDNLLIECETEEEAIDKSTLTLRPRNLWPMGIVVALNGSFPNVRSVQLQMPNGQTVTLPISRLLGDRKPDPGTRPGRHRVYPD</sequence>
<dbReference type="AlphaFoldDB" id="A0ABD2IQI0"/>
<proteinExistence type="predicted"/>
<organism evidence="2 3">
    <name type="scientific">Heterodera trifolii</name>
    <dbReference type="NCBI Taxonomy" id="157864"/>
    <lineage>
        <taxon>Eukaryota</taxon>
        <taxon>Metazoa</taxon>
        <taxon>Ecdysozoa</taxon>
        <taxon>Nematoda</taxon>
        <taxon>Chromadorea</taxon>
        <taxon>Rhabditida</taxon>
        <taxon>Tylenchina</taxon>
        <taxon>Tylenchomorpha</taxon>
        <taxon>Tylenchoidea</taxon>
        <taxon>Heteroderidae</taxon>
        <taxon>Heteroderinae</taxon>
        <taxon>Heterodera</taxon>
    </lineage>
</organism>
<evidence type="ECO:0000313" key="2">
    <source>
        <dbReference type="EMBL" id="KAL3075573.1"/>
    </source>
</evidence>